<dbReference type="EMBL" id="QBKT01000003">
    <property type="protein sequence ID" value="PTX62035.1"/>
    <property type="molecule type" value="Genomic_DNA"/>
</dbReference>
<dbReference type="Proteomes" id="UP000244090">
    <property type="component" value="Unassembled WGS sequence"/>
</dbReference>
<reference evidence="2 3" key="1">
    <citation type="submission" date="2018-04" db="EMBL/GenBank/DDBJ databases">
        <title>Genomic Encyclopedia of Archaeal and Bacterial Type Strains, Phase II (KMG-II): from individual species to whole genera.</title>
        <authorList>
            <person name="Goeker M."/>
        </authorList>
    </citation>
    <scope>NUCLEOTIDE SEQUENCE [LARGE SCALE GENOMIC DNA]</scope>
    <source>
        <strain evidence="2 3">DSM 25731</strain>
    </source>
</reference>
<feature type="transmembrane region" description="Helical" evidence="1">
    <location>
        <begin position="275"/>
        <end position="292"/>
    </location>
</feature>
<dbReference type="AlphaFoldDB" id="A0A2T6C150"/>
<dbReference type="RefSeq" id="WP_108114264.1">
    <property type="nucleotide sequence ID" value="NZ_QBKT01000003.1"/>
</dbReference>
<accession>A0A2T6C150</accession>
<keyword evidence="1" id="KW-0472">Membrane</keyword>
<sequence length="407" mass="47869">MSKRLKIYLGILIAIIMIAGFMGVSKPTPIDWRETFDERQTKPYDLQVFHKELEHVLPKGKVTNVYRTPYEFIYNNYDFEKYEYKINGTYVKIADAFFTDFSSVNELFDFATEGNTIFVSARDMPEYLLDSLGVYINYEFRSESKATLSFANNRLRDKDITVEKGIKNHHFLYIDSLTTTVLGYQQFENDSTQTKYTNFIKVPVGNGAFLLHTQPLAFTNYILLKDNQHQYSEGVLAYIPNKDVFFDSAYKVTAADGTNEDSRLRFIKSQPPLQWAWYLALIFLVIFILFNAKRKQRIVKIVKPLENTTVDFTKTIGNLFYETKDHQNVVHKKITYFLEYLRTEYFLDTQVLDEKFSKRLHQKSGKSLEETERLVKLINILQKKLFFDEDDVLRITVAIEKFRNKNN</sequence>
<dbReference type="OrthoDB" id="1111222at2"/>
<evidence type="ECO:0000256" key="1">
    <source>
        <dbReference type="SAM" id="Phobius"/>
    </source>
</evidence>
<evidence type="ECO:0000313" key="3">
    <source>
        <dbReference type="Proteomes" id="UP000244090"/>
    </source>
</evidence>
<feature type="transmembrane region" description="Helical" evidence="1">
    <location>
        <begin position="7"/>
        <end position="24"/>
    </location>
</feature>
<gene>
    <name evidence="2" type="ORF">C8N46_103133</name>
</gene>
<organism evidence="2 3">
    <name type="scientific">Kordia periserrulae</name>
    <dbReference type="NCBI Taxonomy" id="701523"/>
    <lineage>
        <taxon>Bacteria</taxon>
        <taxon>Pseudomonadati</taxon>
        <taxon>Bacteroidota</taxon>
        <taxon>Flavobacteriia</taxon>
        <taxon>Flavobacteriales</taxon>
        <taxon>Flavobacteriaceae</taxon>
        <taxon>Kordia</taxon>
    </lineage>
</organism>
<evidence type="ECO:0008006" key="4">
    <source>
        <dbReference type="Google" id="ProtNLM"/>
    </source>
</evidence>
<protein>
    <recommendedName>
        <fullName evidence="4">DUF4350 domain-containing protein</fullName>
    </recommendedName>
</protein>
<evidence type="ECO:0000313" key="2">
    <source>
        <dbReference type="EMBL" id="PTX62035.1"/>
    </source>
</evidence>
<comment type="caution">
    <text evidence="2">The sequence shown here is derived from an EMBL/GenBank/DDBJ whole genome shotgun (WGS) entry which is preliminary data.</text>
</comment>
<keyword evidence="1" id="KW-0812">Transmembrane</keyword>
<name>A0A2T6C150_9FLAO</name>
<proteinExistence type="predicted"/>
<keyword evidence="1" id="KW-1133">Transmembrane helix</keyword>
<keyword evidence="3" id="KW-1185">Reference proteome</keyword>